<dbReference type="AlphaFoldDB" id="A0A8J7JCM2"/>
<feature type="compositionally biased region" description="Basic and acidic residues" evidence="1">
    <location>
        <begin position="109"/>
        <end position="123"/>
    </location>
</feature>
<name>A0A8J7JCM2_9CYAN</name>
<feature type="region of interest" description="Disordered" evidence="1">
    <location>
        <begin position="109"/>
        <end position="137"/>
    </location>
</feature>
<proteinExistence type="predicted"/>
<organism evidence="2 3">
    <name type="scientific">Lusitaniella coriacea LEGE 07157</name>
    <dbReference type="NCBI Taxonomy" id="945747"/>
    <lineage>
        <taxon>Bacteria</taxon>
        <taxon>Bacillati</taxon>
        <taxon>Cyanobacteriota</taxon>
        <taxon>Cyanophyceae</taxon>
        <taxon>Spirulinales</taxon>
        <taxon>Lusitaniellaceae</taxon>
        <taxon>Lusitaniella</taxon>
    </lineage>
</organism>
<accession>A0A8J7JCM2</accession>
<reference evidence="2" key="1">
    <citation type="submission" date="2020-10" db="EMBL/GenBank/DDBJ databases">
        <authorList>
            <person name="Castelo-Branco R."/>
            <person name="Eusebio N."/>
            <person name="Adriana R."/>
            <person name="Vieira A."/>
            <person name="Brugerolle De Fraissinette N."/>
            <person name="Rezende De Castro R."/>
            <person name="Schneider M.P."/>
            <person name="Vasconcelos V."/>
            <person name="Leao P.N."/>
        </authorList>
    </citation>
    <scope>NUCLEOTIDE SEQUENCE</scope>
    <source>
        <strain evidence="2">LEGE 07157</strain>
    </source>
</reference>
<keyword evidence="3" id="KW-1185">Reference proteome</keyword>
<dbReference type="Proteomes" id="UP000654482">
    <property type="component" value="Unassembled WGS sequence"/>
</dbReference>
<dbReference type="EMBL" id="JADEWZ010000029">
    <property type="protein sequence ID" value="MBE9117745.1"/>
    <property type="molecule type" value="Genomic_DNA"/>
</dbReference>
<gene>
    <name evidence="2" type="ORF">IQ249_17750</name>
</gene>
<evidence type="ECO:0000313" key="3">
    <source>
        <dbReference type="Proteomes" id="UP000654482"/>
    </source>
</evidence>
<feature type="compositionally biased region" description="Polar residues" evidence="1">
    <location>
        <begin position="124"/>
        <end position="137"/>
    </location>
</feature>
<protein>
    <submittedName>
        <fullName evidence="2">Uncharacterized protein</fullName>
    </submittedName>
</protein>
<evidence type="ECO:0000313" key="2">
    <source>
        <dbReference type="EMBL" id="MBE9117745.1"/>
    </source>
</evidence>
<sequence length="356" mass="41237">MSLLGMALVGLCQACQKRESSGVTIEKSSEESPVRLSLGSIIFPKESNYIVTPLGLKTDRAFEVVRKLKSSREYQRNPFLTTNLIFHNKVTGSSHLLLDRKAIISHFEDLSDPQKDENNEKSKTTATPKEANNSPEKSPQFWLYQIIEKDTNADERLTDRDATLLYLSDRVGKNLQAITPENTQLSNWKLYREDNLLLLEVRQDSNQDREFTETDTKLLYLYDLSTKTLRRITPEKTQLQMWNFDYPQDKLIFVTVRHDSNNDGKFTAKDASLAYLYNLSTQKLHQIVPDNTQLQEWQLDENSQFIFLKIRQDSDNNNEFTDEDESTIVNVKVTDPTLQINVIDKQLQEQIKSLEF</sequence>
<dbReference type="RefSeq" id="WP_194030829.1">
    <property type="nucleotide sequence ID" value="NZ_JADEWZ010000029.1"/>
</dbReference>
<dbReference type="SUPFAM" id="SSF69304">
    <property type="entry name" value="Tricorn protease N-terminal domain"/>
    <property type="match status" value="1"/>
</dbReference>
<comment type="caution">
    <text evidence="2">The sequence shown here is derived from an EMBL/GenBank/DDBJ whole genome shotgun (WGS) entry which is preliminary data.</text>
</comment>
<evidence type="ECO:0000256" key="1">
    <source>
        <dbReference type="SAM" id="MobiDB-lite"/>
    </source>
</evidence>